<protein>
    <recommendedName>
        <fullName evidence="3">FAD/NAD(P)-binding domain-containing protein</fullName>
    </recommendedName>
</protein>
<reference evidence="1 2" key="1">
    <citation type="submission" date="2018-06" db="EMBL/GenBank/DDBJ databases">
        <title>Complete Genomes of Monosporascus.</title>
        <authorList>
            <person name="Robinson A.J."/>
            <person name="Natvig D.O."/>
        </authorList>
    </citation>
    <scope>NUCLEOTIDE SEQUENCE [LARGE SCALE GENOMIC DNA]</scope>
    <source>
        <strain evidence="1 2">CBS 110550</strain>
    </source>
</reference>
<dbReference type="EMBL" id="QJNU01000157">
    <property type="protein sequence ID" value="RYP05754.1"/>
    <property type="molecule type" value="Genomic_DNA"/>
</dbReference>
<gene>
    <name evidence="1" type="ORF">DL764_003571</name>
</gene>
<dbReference type="InterPro" id="IPR036188">
    <property type="entry name" value="FAD/NAD-bd_sf"/>
</dbReference>
<accession>A0A4Q4TIH5</accession>
<sequence length="245" mass="26453">MPDISQLLGGETAYFADVAVTEIMKESDSYFKVRDARGKAWNPRKVILPVGSADSYPNIDGYEQLWKKRIYHCLFCHGYEDRDAVSTGILAVAPVGPTLAVHMAHSAAQLSDQVTIYTNGDEEVAPELKPLMSSLVACKFSIEHAKSSVLLENWPARLHHVVRAPSWLRLGLATTPLSDIRAEAPPWQTSSPSVIAVGDCSTPFKVVPSAITSGCNAAVADSAEIQAAKFSQALGPWGILGEEAY</sequence>
<dbReference type="Gene3D" id="3.50.50.60">
    <property type="entry name" value="FAD/NAD(P)-binding domain"/>
    <property type="match status" value="2"/>
</dbReference>
<organism evidence="1 2">
    <name type="scientific">Monosporascus ibericus</name>
    <dbReference type="NCBI Taxonomy" id="155417"/>
    <lineage>
        <taxon>Eukaryota</taxon>
        <taxon>Fungi</taxon>
        <taxon>Dikarya</taxon>
        <taxon>Ascomycota</taxon>
        <taxon>Pezizomycotina</taxon>
        <taxon>Sordariomycetes</taxon>
        <taxon>Xylariomycetidae</taxon>
        <taxon>Xylariales</taxon>
        <taxon>Xylariales incertae sedis</taxon>
        <taxon>Monosporascus</taxon>
    </lineage>
</organism>
<evidence type="ECO:0000313" key="1">
    <source>
        <dbReference type="EMBL" id="RYP05754.1"/>
    </source>
</evidence>
<evidence type="ECO:0008006" key="3">
    <source>
        <dbReference type="Google" id="ProtNLM"/>
    </source>
</evidence>
<dbReference type="SUPFAM" id="SSF51905">
    <property type="entry name" value="FAD/NAD(P)-binding domain"/>
    <property type="match status" value="1"/>
</dbReference>
<keyword evidence="2" id="KW-1185">Reference proteome</keyword>
<comment type="caution">
    <text evidence="1">The sequence shown here is derived from an EMBL/GenBank/DDBJ whole genome shotgun (WGS) entry which is preliminary data.</text>
</comment>
<dbReference type="OrthoDB" id="10260355at2759"/>
<dbReference type="Proteomes" id="UP000293360">
    <property type="component" value="Unassembled WGS sequence"/>
</dbReference>
<dbReference type="STRING" id="155417.A0A4Q4TIH5"/>
<proteinExistence type="predicted"/>
<name>A0A4Q4TIH5_9PEZI</name>
<evidence type="ECO:0000313" key="2">
    <source>
        <dbReference type="Proteomes" id="UP000293360"/>
    </source>
</evidence>
<dbReference type="AlphaFoldDB" id="A0A4Q4TIH5"/>